<dbReference type="KEGG" id="lenr:94171955"/>
<protein>
    <recommendedName>
        <fullName evidence="5">Amastin-like protein</fullName>
    </recommendedName>
</protein>
<comment type="caution">
    <text evidence="3">The sequence shown here is derived from an EMBL/GenBank/DDBJ whole genome shotgun (WGS) entry which is preliminary data.</text>
</comment>
<dbReference type="EMBL" id="JAFHKP010000014">
    <property type="protein sequence ID" value="KAG5483167.1"/>
    <property type="molecule type" value="Genomic_DNA"/>
</dbReference>
<feature type="transmembrane region" description="Helical" evidence="2">
    <location>
        <begin position="91"/>
        <end position="111"/>
    </location>
</feature>
<feature type="region of interest" description="Disordered" evidence="1">
    <location>
        <begin position="1"/>
        <end position="27"/>
    </location>
</feature>
<evidence type="ECO:0008006" key="5">
    <source>
        <dbReference type="Google" id="ProtNLM"/>
    </source>
</evidence>
<organism evidence="3 4">
    <name type="scientific">Leishmania enriettii</name>
    <dbReference type="NCBI Taxonomy" id="5663"/>
    <lineage>
        <taxon>Eukaryota</taxon>
        <taxon>Discoba</taxon>
        <taxon>Euglenozoa</taxon>
        <taxon>Kinetoplastea</taxon>
        <taxon>Metakinetoplastina</taxon>
        <taxon>Trypanosomatida</taxon>
        <taxon>Trypanosomatidae</taxon>
        <taxon>Leishmaniinae</taxon>
        <taxon>Leishmania</taxon>
    </lineage>
</organism>
<evidence type="ECO:0000313" key="4">
    <source>
        <dbReference type="Proteomes" id="UP000674179"/>
    </source>
</evidence>
<feature type="transmembrane region" description="Helical" evidence="2">
    <location>
        <begin position="273"/>
        <end position="293"/>
    </location>
</feature>
<name>A0A836HBL7_LEIEN</name>
<gene>
    <name evidence="3" type="ORF">CUR178_04742</name>
</gene>
<keyword evidence="2" id="KW-1133">Transmembrane helix</keyword>
<proteinExistence type="predicted"/>
<dbReference type="OrthoDB" id="272145at2759"/>
<accession>A0A836HBL7</accession>
<evidence type="ECO:0000256" key="1">
    <source>
        <dbReference type="SAM" id="MobiDB-lite"/>
    </source>
</evidence>
<keyword evidence="2" id="KW-0812">Transmembrane</keyword>
<keyword evidence="4" id="KW-1185">Reference proteome</keyword>
<feature type="transmembrane region" description="Helical" evidence="2">
    <location>
        <begin position="187"/>
        <end position="213"/>
    </location>
</feature>
<feature type="transmembrane region" description="Helical" evidence="2">
    <location>
        <begin position="220"/>
        <end position="245"/>
    </location>
</feature>
<dbReference type="GeneID" id="94171955"/>
<feature type="compositionally biased region" description="Basic and acidic residues" evidence="1">
    <location>
        <begin position="1"/>
        <end position="12"/>
    </location>
</feature>
<evidence type="ECO:0000256" key="2">
    <source>
        <dbReference type="SAM" id="Phobius"/>
    </source>
</evidence>
<keyword evidence="2" id="KW-0472">Membrane</keyword>
<evidence type="ECO:0000313" key="3">
    <source>
        <dbReference type="EMBL" id="KAG5483167.1"/>
    </source>
</evidence>
<dbReference type="RefSeq" id="XP_067694522.1">
    <property type="nucleotide sequence ID" value="XM_067836445.1"/>
</dbReference>
<reference evidence="3 4" key="1">
    <citation type="submission" date="2021-02" db="EMBL/GenBank/DDBJ databases">
        <title>Leishmania (Mundinia) enrietti genome sequencing and assembly.</title>
        <authorList>
            <person name="Almutairi H."/>
            <person name="Gatherer D."/>
        </authorList>
    </citation>
    <scope>NUCLEOTIDE SEQUENCE [LARGE SCALE GENOMIC DNA]</scope>
    <source>
        <strain evidence="3">CUR178</strain>
    </source>
</reference>
<sequence>MLNDSHAAREPLTEVSSLRTSRHPSMLHRRKSKIGSHTLLFIPYRERVLIALAAVMQVSSLRTSRHPSMLHRRKSKIGSHTLLFIPYRERVLIALAAVMQVIILVLLIAAATTDVFKVDGTRAIEIGVDLRAVSDGLGVTVTEGSKPFCYSLWGAHKCGAASFYSENWYTEHNISHKGFPSPVTYTMILGSAAFTVLAACYSLINIVGIATVVCMQDYTAVLCAWSFSVWITILISWALSVGVYARTMTTVNSTTIVGRKVRVKDYCDFSSSFALAMAAFVLHALQFTFTVLYTRLFEKRVKSLVTEQKRVNEEHLQE</sequence>
<dbReference type="AlphaFoldDB" id="A0A836HBL7"/>
<dbReference type="Proteomes" id="UP000674179">
    <property type="component" value="Chromosome 14"/>
</dbReference>